<keyword evidence="3" id="KW-1185">Reference proteome</keyword>
<evidence type="ECO:0000313" key="3">
    <source>
        <dbReference type="Proteomes" id="UP000033393"/>
    </source>
</evidence>
<evidence type="ECO:0000313" key="2">
    <source>
        <dbReference type="EMBL" id="KJK44839.1"/>
    </source>
</evidence>
<dbReference type="Gene3D" id="1.10.472.20">
    <property type="entry name" value="Nitrile hydratase, beta subunit"/>
    <property type="match status" value="1"/>
</dbReference>
<dbReference type="InterPro" id="IPR049054">
    <property type="entry name" value="CN_hydtase_beta-like_N"/>
</dbReference>
<accession>A0A0F0GMV4</accession>
<dbReference type="STRING" id="68170.GCA_000974445_00421"/>
<dbReference type="InterPro" id="IPR042262">
    <property type="entry name" value="CN_hydtase_beta_C"/>
</dbReference>
<proteinExistence type="predicted"/>
<dbReference type="InterPro" id="IPR008990">
    <property type="entry name" value="Elect_transpt_acc-like_dom_sf"/>
</dbReference>
<dbReference type="AlphaFoldDB" id="A0A0F0GMV4"/>
<gene>
    <name evidence="2" type="ORF">UK23_28160</name>
</gene>
<reference evidence="2 3" key="1">
    <citation type="submission" date="2015-02" db="EMBL/GenBank/DDBJ databases">
        <authorList>
            <person name="Ju K.-S."/>
            <person name="Doroghazi J.R."/>
            <person name="Metcalf W."/>
        </authorList>
    </citation>
    <scope>NUCLEOTIDE SEQUENCE [LARGE SCALE GENOMIC DNA]</scope>
    <source>
        <strain evidence="2 3">NRRL B-16140</strain>
    </source>
</reference>
<evidence type="ECO:0000259" key="1">
    <source>
        <dbReference type="Pfam" id="PF21006"/>
    </source>
</evidence>
<dbReference type="PATRIC" id="fig|68170.10.peg.7196"/>
<dbReference type="EMBL" id="JYJG01000233">
    <property type="protein sequence ID" value="KJK44839.1"/>
    <property type="molecule type" value="Genomic_DNA"/>
</dbReference>
<dbReference type="SUPFAM" id="SSF50090">
    <property type="entry name" value="Electron transport accessory proteins"/>
    <property type="match status" value="1"/>
</dbReference>
<dbReference type="RefSeq" id="WP_045314680.1">
    <property type="nucleotide sequence ID" value="NZ_JYJG01000233.1"/>
</dbReference>
<dbReference type="Proteomes" id="UP000033393">
    <property type="component" value="Unassembled WGS sequence"/>
</dbReference>
<dbReference type="eggNOG" id="ENOG5030MDK">
    <property type="taxonomic scope" value="Bacteria"/>
</dbReference>
<name>A0A0F0GMV4_LENAE</name>
<comment type="caution">
    <text evidence="2">The sequence shown here is derived from an EMBL/GenBank/DDBJ whole genome shotgun (WGS) entry which is preliminary data.</text>
</comment>
<sequence>MPRINDVGGQDGFGPVLEELDEPPFHADWEAHVLAMNRALIGRGLYNLDEFRDAVERTMSHQSSYYENWFRAIQTLLKEKGHV</sequence>
<dbReference type="OrthoDB" id="3478924at2"/>
<dbReference type="Pfam" id="PF21006">
    <property type="entry name" value="NHase_beta_N"/>
    <property type="match status" value="1"/>
</dbReference>
<organism evidence="2 3">
    <name type="scientific">Lentzea aerocolonigenes</name>
    <name type="common">Lechevalieria aerocolonigenes</name>
    <name type="synonym">Saccharothrix aerocolonigenes</name>
    <dbReference type="NCBI Taxonomy" id="68170"/>
    <lineage>
        <taxon>Bacteria</taxon>
        <taxon>Bacillati</taxon>
        <taxon>Actinomycetota</taxon>
        <taxon>Actinomycetes</taxon>
        <taxon>Pseudonocardiales</taxon>
        <taxon>Pseudonocardiaceae</taxon>
        <taxon>Lentzea</taxon>
    </lineage>
</organism>
<feature type="domain" description="Nitrile hydratase beta subunit-like N-terminal" evidence="1">
    <location>
        <begin position="1"/>
        <end position="83"/>
    </location>
</feature>
<protein>
    <recommendedName>
        <fullName evidence="1">Nitrile hydratase beta subunit-like N-terminal domain-containing protein</fullName>
    </recommendedName>
</protein>